<dbReference type="PROSITE" id="PS00798">
    <property type="entry name" value="ALDOKETO_REDUCTASE_1"/>
    <property type="match status" value="1"/>
</dbReference>
<accession>A0A3N4ZAA8</accession>
<keyword evidence="2" id="KW-0521">NADP</keyword>
<dbReference type="Gene3D" id="3.20.20.100">
    <property type="entry name" value="NADP-dependent oxidoreductase domain"/>
    <property type="match status" value="1"/>
</dbReference>
<sequence length="281" mass="30753">MTSLHTVPDITLNNDVLIPQVGLGVFQVPDGSTQEVVEHALELGYRHVDTAAAYRNEEGVGAAVRASALPREELFITTKLRNGDQGHDSTLKAFDASRRALGLDVVDLYLIHWPRPDLDLYVETWRALEKLYAEGAVRAIGVSNFLPEHLERLVAESDVVPAVNQVELHPTFQQPATLEATRRAGVAVEAYSPLGQGRDLESPAVTEVAAAHGVTPAQVVLRWHVQQGTIVIPKSVNPRRMVENIDLFGFELSDEEMAAVVGLDSDERIGADPATFSYSQY</sequence>
<dbReference type="PRINTS" id="PR00069">
    <property type="entry name" value="ALDKETRDTASE"/>
</dbReference>
<evidence type="ECO:0000256" key="2">
    <source>
        <dbReference type="ARBA" id="ARBA00022857"/>
    </source>
</evidence>
<dbReference type="InterPro" id="IPR020471">
    <property type="entry name" value="AKR"/>
</dbReference>
<dbReference type="AlphaFoldDB" id="A0A3N4ZAA8"/>
<evidence type="ECO:0000313" key="8">
    <source>
        <dbReference type="EMBL" id="RPF29187.1"/>
    </source>
</evidence>
<dbReference type="Proteomes" id="UP000280726">
    <property type="component" value="Unassembled WGS sequence"/>
</dbReference>
<dbReference type="SUPFAM" id="SSF51430">
    <property type="entry name" value="NAD(P)-linked oxidoreductase"/>
    <property type="match status" value="1"/>
</dbReference>
<dbReference type="EMBL" id="RKRA01000001">
    <property type="protein sequence ID" value="RPF29187.1"/>
    <property type="molecule type" value="Genomic_DNA"/>
</dbReference>
<protein>
    <submittedName>
        <fullName evidence="8">Diketogulonate reductase-like aldo/keto reductase</fullName>
    </submittedName>
</protein>
<feature type="binding site" evidence="5">
    <location>
        <position position="112"/>
    </location>
    <ligand>
        <name>substrate</name>
    </ligand>
</feature>
<feature type="domain" description="NADP-dependent oxidoreductase" evidence="7">
    <location>
        <begin position="27"/>
        <end position="262"/>
    </location>
</feature>
<keyword evidence="3" id="KW-0560">Oxidoreductase</keyword>
<evidence type="ECO:0000259" key="7">
    <source>
        <dbReference type="Pfam" id="PF00248"/>
    </source>
</evidence>
<dbReference type="InterPro" id="IPR036812">
    <property type="entry name" value="NAD(P)_OxRdtase_dom_sf"/>
</dbReference>
<dbReference type="PANTHER" id="PTHR43827:SF3">
    <property type="entry name" value="NADP-DEPENDENT OXIDOREDUCTASE DOMAIN-CONTAINING PROTEIN"/>
    <property type="match status" value="1"/>
</dbReference>
<comment type="caution">
    <text evidence="8">The sequence shown here is derived from an EMBL/GenBank/DDBJ whole genome shotgun (WGS) entry which is preliminary data.</text>
</comment>
<keyword evidence="9" id="KW-1185">Reference proteome</keyword>
<evidence type="ECO:0000256" key="3">
    <source>
        <dbReference type="ARBA" id="ARBA00023002"/>
    </source>
</evidence>
<dbReference type="PANTHER" id="PTHR43827">
    <property type="entry name" value="2,5-DIKETO-D-GLUCONIC ACID REDUCTASE"/>
    <property type="match status" value="1"/>
</dbReference>
<dbReference type="InterPro" id="IPR023210">
    <property type="entry name" value="NADP_OxRdtase_dom"/>
</dbReference>
<dbReference type="Pfam" id="PF00248">
    <property type="entry name" value="Aldo_ket_red"/>
    <property type="match status" value="1"/>
</dbReference>
<dbReference type="GO" id="GO:0016616">
    <property type="term" value="F:oxidoreductase activity, acting on the CH-OH group of donors, NAD or NADP as acceptor"/>
    <property type="evidence" value="ECO:0007669"/>
    <property type="project" value="UniProtKB-ARBA"/>
</dbReference>
<feature type="site" description="Lowers pKa of active site Tyr" evidence="6">
    <location>
        <position position="79"/>
    </location>
</feature>
<organism evidence="8 9">
    <name type="scientific">Georgenia muralis</name>
    <dbReference type="NCBI Taxonomy" id="154117"/>
    <lineage>
        <taxon>Bacteria</taxon>
        <taxon>Bacillati</taxon>
        <taxon>Actinomycetota</taxon>
        <taxon>Actinomycetes</taxon>
        <taxon>Micrococcales</taxon>
        <taxon>Bogoriellaceae</taxon>
        <taxon>Georgenia</taxon>
    </lineage>
</organism>
<evidence type="ECO:0000256" key="1">
    <source>
        <dbReference type="ARBA" id="ARBA00007905"/>
    </source>
</evidence>
<gene>
    <name evidence="8" type="ORF">EDD32_3748</name>
</gene>
<dbReference type="RefSeq" id="WP_123919960.1">
    <property type="nucleotide sequence ID" value="NZ_RKRA01000001.1"/>
</dbReference>
<proteinExistence type="inferred from homology"/>
<evidence type="ECO:0000256" key="6">
    <source>
        <dbReference type="PIRSR" id="PIRSR000097-3"/>
    </source>
</evidence>
<feature type="active site" description="Proton donor" evidence="4">
    <location>
        <position position="54"/>
    </location>
</feature>
<comment type="similarity">
    <text evidence="1">Belongs to the aldo/keto reductase family.</text>
</comment>
<dbReference type="PROSITE" id="PS00063">
    <property type="entry name" value="ALDOKETO_REDUCTASE_3"/>
    <property type="match status" value="1"/>
</dbReference>
<dbReference type="PIRSF" id="PIRSF000097">
    <property type="entry name" value="AKR"/>
    <property type="match status" value="1"/>
</dbReference>
<evidence type="ECO:0000313" key="9">
    <source>
        <dbReference type="Proteomes" id="UP000280726"/>
    </source>
</evidence>
<reference evidence="8 9" key="1">
    <citation type="submission" date="2018-11" db="EMBL/GenBank/DDBJ databases">
        <title>Sequencing the genomes of 1000 actinobacteria strains.</title>
        <authorList>
            <person name="Klenk H.-P."/>
        </authorList>
    </citation>
    <scope>NUCLEOTIDE SEQUENCE [LARGE SCALE GENOMIC DNA]</scope>
    <source>
        <strain evidence="8 9">DSM 14418</strain>
    </source>
</reference>
<evidence type="ECO:0000256" key="5">
    <source>
        <dbReference type="PIRSR" id="PIRSR000097-2"/>
    </source>
</evidence>
<dbReference type="PROSITE" id="PS00062">
    <property type="entry name" value="ALDOKETO_REDUCTASE_2"/>
    <property type="match status" value="1"/>
</dbReference>
<dbReference type="OrthoDB" id="9804790at2"/>
<name>A0A3N4ZAA8_9MICO</name>
<dbReference type="FunFam" id="3.20.20.100:FF:000015">
    <property type="entry name" value="Oxidoreductase, aldo/keto reductase family"/>
    <property type="match status" value="1"/>
</dbReference>
<evidence type="ECO:0000256" key="4">
    <source>
        <dbReference type="PIRSR" id="PIRSR000097-1"/>
    </source>
</evidence>
<dbReference type="InterPro" id="IPR018170">
    <property type="entry name" value="Aldo/ket_reductase_CS"/>
</dbReference>